<evidence type="ECO:0000313" key="11">
    <source>
        <dbReference type="Proteomes" id="UP000248484"/>
    </source>
</evidence>
<dbReference type="InterPro" id="IPR034648">
    <property type="entry name" value="CELF3/4/5/6_RRM1"/>
</dbReference>
<dbReference type="SUPFAM" id="SSF54928">
    <property type="entry name" value="RNA-binding domain, RBD"/>
    <property type="match status" value="2"/>
</dbReference>
<dbReference type="InterPro" id="IPR012677">
    <property type="entry name" value="Nucleotide-bd_a/b_plait_sf"/>
</dbReference>
<evidence type="ECO:0000259" key="10">
    <source>
        <dbReference type="PROSITE" id="PS50102"/>
    </source>
</evidence>
<feature type="domain" description="RRM" evidence="10">
    <location>
        <begin position="7"/>
        <end position="88"/>
    </location>
</feature>
<evidence type="ECO:0000256" key="1">
    <source>
        <dbReference type="ARBA" id="ARBA00004123"/>
    </source>
</evidence>
<keyword evidence="6" id="KW-0677">Repeat</keyword>
<reference evidence="12" key="1">
    <citation type="submission" date="2025-08" db="UniProtKB">
        <authorList>
            <consortium name="RefSeq"/>
        </authorList>
    </citation>
    <scope>IDENTIFICATION</scope>
    <source>
        <tissue evidence="12">Muscle</tissue>
    </source>
</reference>
<keyword evidence="4" id="KW-0963">Cytoplasm</keyword>
<keyword evidence="5" id="KW-0507">mRNA processing</keyword>
<keyword evidence="7 9" id="KW-0694">RNA-binding</keyword>
<evidence type="ECO:0000256" key="4">
    <source>
        <dbReference type="ARBA" id="ARBA00022490"/>
    </source>
</evidence>
<accession>A0A2Y9F8M8</accession>
<dbReference type="CTD" id="11189"/>
<dbReference type="SMART" id="SM00360">
    <property type="entry name" value="RRM"/>
    <property type="match status" value="3"/>
</dbReference>
<dbReference type="CDD" id="cd12635">
    <property type="entry name" value="RRM2_CELF3_4_5_6"/>
    <property type="match status" value="1"/>
</dbReference>
<keyword evidence="11" id="KW-1185">Reference proteome</keyword>
<comment type="subcellular location">
    <subcellularLocation>
        <location evidence="2">Cytoplasm</location>
    </subcellularLocation>
    <subcellularLocation>
        <location evidence="1">Nucleus</location>
    </subcellularLocation>
</comment>
<dbReference type="Proteomes" id="UP000248484">
    <property type="component" value="Chromosome 4"/>
</dbReference>
<comment type="similarity">
    <text evidence="3">Belongs to the CELF/BRUNOL family.</text>
</comment>
<organism evidence="11 12">
    <name type="scientific">Physeter macrocephalus</name>
    <name type="common">Sperm whale</name>
    <name type="synonym">Physeter catodon</name>
    <dbReference type="NCBI Taxonomy" id="9755"/>
    <lineage>
        <taxon>Eukaryota</taxon>
        <taxon>Metazoa</taxon>
        <taxon>Chordata</taxon>
        <taxon>Craniata</taxon>
        <taxon>Vertebrata</taxon>
        <taxon>Euteleostomi</taxon>
        <taxon>Mammalia</taxon>
        <taxon>Eutheria</taxon>
        <taxon>Laurasiatheria</taxon>
        <taxon>Artiodactyla</taxon>
        <taxon>Whippomorpha</taxon>
        <taxon>Cetacea</taxon>
        <taxon>Odontoceti</taxon>
        <taxon>Physeteridae</taxon>
        <taxon>Physeter</taxon>
    </lineage>
</organism>
<evidence type="ECO:0000256" key="9">
    <source>
        <dbReference type="PROSITE-ProRule" id="PRU00176"/>
    </source>
</evidence>
<evidence type="ECO:0000256" key="6">
    <source>
        <dbReference type="ARBA" id="ARBA00022737"/>
    </source>
</evidence>
<evidence type="ECO:0000256" key="2">
    <source>
        <dbReference type="ARBA" id="ARBA00004496"/>
    </source>
</evidence>
<dbReference type="InterPro" id="IPR035979">
    <property type="entry name" value="RBD_domain_sf"/>
</dbReference>
<keyword evidence="8" id="KW-0539">Nucleus</keyword>
<feature type="domain" description="RRM" evidence="10">
    <location>
        <begin position="382"/>
        <end position="440"/>
    </location>
</feature>
<dbReference type="OrthoDB" id="410044at2759"/>
<dbReference type="GO" id="GO:0006397">
    <property type="term" value="P:mRNA processing"/>
    <property type="evidence" value="ECO:0007669"/>
    <property type="project" value="UniProtKB-KW"/>
</dbReference>
<feature type="domain" description="RRM" evidence="10">
    <location>
        <begin position="114"/>
        <end position="194"/>
    </location>
</feature>
<dbReference type="RefSeq" id="XP_007117321.1">
    <property type="nucleotide sequence ID" value="XM_007117259.1"/>
</dbReference>
<dbReference type="GeneID" id="102983570"/>
<gene>
    <name evidence="12" type="primary">CELF3</name>
</gene>
<dbReference type="PANTHER" id="PTHR24012">
    <property type="entry name" value="RNA BINDING PROTEIN"/>
    <property type="match status" value="1"/>
</dbReference>
<evidence type="ECO:0000313" key="12">
    <source>
        <dbReference type="RefSeq" id="XP_007117321.1"/>
    </source>
</evidence>
<dbReference type="FunFam" id="3.30.70.330:FF:000010">
    <property type="entry name" value="CUGBP Elav-like family member 4 isoform 3"/>
    <property type="match status" value="1"/>
</dbReference>
<evidence type="ECO:0000256" key="3">
    <source>
        <dbReference type="ARBA" id="ARBA00009621"/>
    </source>
</evidence>
<dbReference type="Pfam" id="PF00076">
    <property type="entry name" value="RRM_1"/>
    <property type="match status" value="3"/>
</dbReference>
<dbReference type="AlphaFoldDB" id="A0A2Y9F8M8"/>
<dbReference type="InterPro" id="IPR000504">
    <property type="entry name" value="RRM_dom"/>
</dbReference>
<dbReference type="GO" id="GO:0003723">
    <property type="term" value="F:RNA binding"/>
    <property type="evidence" value="ECO:0007669"/>
    <property type="project" value="UniProtKB-UniRule"/>
</dbReference>
<dbReference type="GO" id="GO:0005634">
    <property type="term" value="C:nucleus"/>
    <property type="evidence" value="ECO:0007669"/>
    <property type="project" value="UniProtKB-SubCell"/>
</dbReference>
<proteinExistence type="inferred from homology"/>
<dbReference type="Gene3D" id="3.30.70.330">
    <property type="match status" value="3"/>
</dbReference>
<dbReference type="CDD" id="cd12632">
    <property type="entry name" value="RRM1_CELF3_4_5_6"/>
    <property type="match status" value="1"/>
</dbReference>
<sequence length="447" mass="48491">MKEPDAIKLFVGQIPRHLEEKDLKPIFEQFGRIFELTVIKDKYTGLHKGCAFLTYCARDSALKAQSALHEQKTLPGMNRPIQVKPADSESRGGRFCTLGFNPSPSIRRPRTWNRKLFVGMLGKQQTDEDVRKMFEPFGTIDECTVLRGPDGTSKGCAFVKFQTHAEAQAAINTLHSSRTLPGASSSLVVKFADTEKERGLRRMQQVATQLGMFSPIALQFGAYSAYTQALMQQQAALVAAHSAYLSPMATMAAVQMQHMAAINANGLIATPITPSSGTSTPPAIAATPVSAIPAALGVNGYSPVPTQPTGQPAPDALYPNGVHPYPAQSPAAPVDPLQQAYAGMQHYTGPAAYPAAYSLVAPAFPQPPALVQQQQREGPDGCNIFIYHLPQEFTDSEILQMFVPFGFVSFDNPASAQAAIQAMNGFQIGMKRLKVQLKRPKDANRPY</sequence>
<evidence type="ECO:0000256" key="7">
    <source>
        <dbReference type="ARBA" id="ARBA00022884"/>
    </source>
</evidence>
<evidence type="ECO:0000256" key="5">
    <source>
        <dbReference type="ARBA" id="ARBA00022664"/>
    </source>
</evidence>
<dbReference type="PROSITE" id="PS50102">
    <property type="entry name" value="RRM"/>
    <property type="match status" value="3"/>
</dbReference>
<evidence type="ECO:0000256" key="8">
    <source>
        <dbReference type="ARBA" id="ARBA00023242"/>
    </source>
</evidence>
<dbReference type="GO" id="GO:0005737">
    <property type="term" value="C:cytoplasm"/>
    <property type="evidence" value="ECO:0007669"/>
    <property type="project" value="UniProtKB-SubCell"/>
</dbReference>
<name>A0A2Y9F8M8_PHYMC</name>
<dbReference type="FunFam" id="3.30.70.330:FF:000007">
    <property type="entry name" value="CUGBP Elav-like family member 4 isoform 3"/>
    <property type="match status" value="1"/>
</dbReference>
<protein>
    <submittedName>
        <fullName evidence="12">CUGBP Elav-like family member 3 isoform X9</fullName>
    </submittedName>
</protein>